<keyword evidence="3" id="KW-1185">Reference proteome</keyword>
<sequence length="75" mass="8294">MITLISLSSWFFSPVLLCPSATFRSLTFLACLGVLVVGILVFVLAAQITGVHRHSCLYLLLGQLHPLVKHFKELL</sequence>
<reference evidence="2" key="2">
    <citation type="submission" date="2025-09" db="UniProtKB">
        <authorList>
            <consortium name="Ensembl"/>
        </authorList>
    </citation>
    <scope>IDENTIFICATION</scope>
</reference>
<dbReference type="Ensembl" id="ENSSANT00000104600.1">
    <property type="protein sequence ID" value="ENSSANP00000098516.1"/>
    <property type="gene ID" value="ENSSANG00000048493.1"/>
</dbReference>
<keyword evidence="1" id="KW-0812">Transmembrane</keyword>
<keyword evidence="1" id="KW-1133">Transmembrane helix</keyword>
<dbReference type="AlphaFoldDB" id="A0A671SRW5"/>
<proteinExistence type="predicted"/>
<protein>
    <submittedName>
        <fullName evidence="2">Uncharacterized protein</fullName>
    </submittedName>
</protein>
<dbReference type="Proteomes" id="UP000472260">
    <property type="component" value="Unassembled WGS sequence"/>
</dbReference>
<accession>A0A671SRW5</accession>
<name>A0A671SRW5_9TELE</name>
<evidence type="ECO:0000313" key="3">
    <source>
        <dbReference type="Proteomes" id="UP000472260"/>
    </source>
</evidence>
<feature type="transmembrane region" description="Helical" evidence="1">
    <location>
        <begin position="27"/>
        <end position="46"/>
    </location>
</feature>
<reference evidence="2" key="1">
    <citation type="submission" date="2025-08" db="UniProtKB">
        <authorList>
            <consortium name="Ensembl"/>
        </authorList>
    </citation>
    <scope>IDENTIFICATION</scope>
</reference>
<evidence type="ECO:0000313" key="2">
    <source>
        <dbReference type="Ensembl" id="ENSSANP00000098516.1"/>
    </source>
</evidence>
<keyword evidence="1" id="KW-0472">Membrane</keyword>
<evidence type="ECO:0000256" key="1">
    <source>
        <dbReference type="SAM" id="Phobius"/>
    </source>
</evidence>
<organism evidence="2 3">
    <name type="scientific">Sinocyclocheilus anshuiensis</name>
    <dbReference type="NCBI Taxonomy" id="1608454"/>
    <lineage>
        <taxon>Eukaryota</taxon>
        <taxon>Metazoa</taxon>
        <taxon>Chordata</taxon>
        <taxon>Craniata</taxon>
        <taxon>Vertebrata</taxon>
        <taxon>Euteleostomi</taxon>
        <taxon>Actinopterygii</taxon>
        <taxon>Neopterygii</taxon>
        <taxon>Teleostei</taxon>
        <taxon>Ostariophysi</taxon>
        <taxon>Cypriniformes</taxon>
        <taxon>Cyprinidae</taxon>
        <taxon>Cyprininae</taxon>
        <taxon>Sinocyclocheilus</taxon>
    </lineage>
</organism>